<dbReference type="InterPro" id="IPR028357">
    <property type="entry name" value="UDPglc_DH_bac"/>
</dbReference>
<dbReference type="SUPFAM" id="SSF52413">
    <property type="entry name" value="UDP-glucose/GDP-mannose dehydrogenase C-terminal domain"/>
    <property type="match status" value="1"/>
</dbReference>
<organism evidence="8 9">
    <name type="scientific">Flaviflexus equikiangi</name>
    <dbReference type="NCBI Taxonomy" id="2758573"/>
    <lineage>
        <taxon>Bacteria</taxon>
        <taxon>Bacillati</taxon>
        <taxon>Actinomycetota</taxon>
        <taxon>Actinomycetes</taxon>
        <taxon>Actinomycetales</taxon>
        <taxon>Actinomycetaceae</taxon>
        <taxon>Flaviflexus</taxon>
    </lineage>
</organism>
<dbReference type="Pfam" id="PF00984">
    <property type="entry name" value="UDPG_MGDP_dh"/>
    <property type="match status" value="1"/>
</dbReference>
<dbReference type="EC" id="1.1.1.22" evidence="3"/>
<keyword evidence="4" id="KW-0560">Oxidoreductase</keyword>
<dbReference type="Gene3D" id="1.20.5.100">
    <property type="entry name" value="Cytochrome c1, transmembrane anchor, C-terminal"/>
    <property type="match status" value="1"/>
</dbReference>
<gene>
    <name evidence="8" type="ORF">JVW63_10980</name>
</gene>
<feature type="non-terminal residue" evidence="8">
    <location>
        <position position="402"/>
    </location>
</feature>
<comment type="catalytic activity">
    <reaction evidence="6">
        <text>UDP-alpha-D-glucose + 2 NAD(+) + H2O = UDP-alpha-D-glucuronate + 2 NADH + 3 H(+)</text>
        <dbReference type="Rhea" id="RHEA:23596"/>
        <dbReference type="ChEBI" id="CHEBI:15377"/>
        <dbReference type="ChEBI" id="CHEBI:15378"/>
        <dbReference type="ChEBI" id="CHEBI:57540"/>
        <dbReference type="ChEBI" id="CHEBI:57945"/>
        <dbReference type="ChEBI" id="CHEBI:58052"/>
        <dbReference type="ChEBI" id="CHEBI:58885"/>
        <dbReference type="EC" id="1.1.1.22"/>
    </reaction>
</comment>
<evidence type="ECO:0000313" key="9">
    <source>
        <dbReference type="Proteomes" id="UP000705983"/>
    </source>
</evidence>
<dbReference type="SUPFAM" id="SSF51735">
    <property type="entry name" value="NAD(P)-binding Rossmann-fold domains"/>
    <property type="match status" value="1"/>
</dbReference>
<evidence type="ECO:0000256" key="6">
    <source>
        <dbReference type="ARBA" id="ARBA00047473"/>
    </source>
</evidence>
<accession>A0ABS2THT6</accession>
<dbReference type="PANTHER" id="PTHR43750:SF3">
    <property type="entry name" value="UDP-GLUCOSE 6-DEHYDROGENASE TUAD"/>
    <property type="match status" value="1"/>
</dbReference>
<dbReference type="SUPFAM" id="SSF48179">
    <property type="entry name" value="6-phosphogluconate dehydrogenase C-terminal domain-like"/>
    <property type="match status" value="1"/>
</dbReference>
<evidence type="ECO:0000256" key="5">
    <source>
        <dbReference type="ARBA" id="ARBA00023027"/>
    </source>
</evidence>
<dbReference type="NCBIfam" id="TIGR03026">
    <property type="entry name" value="NDP-sugDHase"/>
    <property type="match status" value="1"/>
</dbReference>
<dbReference type="RefSeq" id="WP_187997192.1">
    <property type="nucleotide sequence ID" value="NZ_JACEXG010000007.1"/>
</dbReference>
<dbReference type="PANTHER" id="PTHR43750">
    <property type="entry name" value="UDP-GLUCOSE 6-DEHYDROGENASE TUAD"/>
    <property type="match status" value="1"/>
</dbReference>
<dbReference type="Pfam" id="PF03721">
    <property type="entry name" value="UDPG_MGDP_dh_N"/>
    <property type="match status" value="1"/>
</dbReference>
<dbReference type="PIRSF" id="PIRSF000124">
    <property type="entry name" value="UDPglc_GDPman_dh"/>
    <property type="match status" value="1"/>
</dbReference>
<dbReference type="Pfam" id="PF03720">
    <property type="entry name" value="UDPG_MGDP_dh_C"/>
    <property type="match status" value="1"/>
</dbReference>
<evidence type="ECO:0000256" key="2">
    <source>
        <dbReference type="ARBA" id="ARBA00006601"/>
    </source>
</evidence>
<dbReference type="Gene3D" id="3.40.50.720">
    <property type="entry name" value="NAD(P)-binding Rossmann-like Domain"/>
    <property type="match status" value="2"/>
</dbReference>
<protein>
    <recommendedName>
        <fullName evidence="3">UDP-glucose 6-dehydrogenase</fullName>
        <ecNumber evidence="3">1.1.1.22</ecNumber>
    </recommendedName>
</protein>
<dbReference type="EMBL" id="JAFFJS010000007">
    <property type="protein sequence ID" value="MBM9434217.1"/>
    <property type="molecule type" value="Genomic_DNA"/>
</dbReference>
<keyword evidence="9" id="KW-1185">Reference proteome</keyword>
<dbReference type="Proteomes" id="UP000705983">
    <property type="component" value="Unassembled WGS sequence"/>
</dbReference>
<evidence type="ECO:0000259" key="7">
    <source>
        <dbReference type="SMART" id="SM00984"/>
    </source>
</evidence>
<dbReference type="InterPro" id="IPR001732">
    <property type="entry name" value="UDP-Glc/GDP-Man_DH_N"/>
</dbReference>
<evidence type="ECO:0000256" key="4">
    <source>
        <dbReference type="ARBA" id="ARBA00023002"/>
    </source>
</evidence>
<reference evidence="9" key="1">
    <citation type="submission" date="2021-02" db="EMBL/GenBank/DDBJ databases">
        <title>Leucobacter sp. CX169.</title>
        <authorList>
            <person name="Cheng Y."/>
        </authorList>
    </citation>
    <scope>NUCLEOTIDE SEQUENCE [LARGE SCALE GENOMIC DNA]</scope>
    <source>
        <strain evidence="9">JY899</strain>
    </source>
</reference>
<sequence length="402" mass="42779">MKISVIGCGYLGAVHAASMAELGHDVVGIDVDPAKIDQLSKGIAPFHEPDFAEMLEREVRRGRLTFTTDMRAAADAQVHFIGVGTPQRGDGKGADMTYVNAAVDALLPHVGHHPDGPSVVVGKSTVPVGTADALEPRVTDAGAILIWNPEFLRESFAVQDTLRPDRLVYGLSSDPQRAEVSLAVLDEVYSDIIAAGTPRLTMDFPTAELVKVSANSFLAMKISFINAMAEICDATGADVTKLAAAIGKDDRIGHKFLRAGIGYGGGCLPKDTLAFQARAEELGLSSLDFLTDINAINERRRQRPVDLAVAELGDVTGKRIAILGAAFKPNTDDIRQSPALDIAYRLKALGADIIITDPAAGPVLAARDPHAPVVATAHEAVKDSHITLLLTEWKDFIDLDPT</sequence>
<comment type="caution">
    <text evidence="8">The sequence shown here is derived from an EMBL/GenBank/DDBJ whole genome shotgun (WGS) entry which is preliminary data.</text>
</comment>
<comment type="pathway">
    <text evidence="1">Nucleotide-sugar biosynthesis; UDP-alpha-D-glucuronate biosynthesis; UDP-alpha-D-glucuronate from UDP-alpha-D-glucose: step 1/1.</text>
</comment>
<keyword evidence="5" id="KW-0520">NAD</keyword>
<dbReference type="SMART" id="SM00984">
    <property type="entry name" value="UDPG_MGDP_dh_C"/>
    <property type="match status" value="1"/>
</dbReference>
<dbReference type="InterPro" id="IPR014026">
    <property type="entry name" value="UDP-Glc/GDP-Man_DH_dimer"/>
</dbReference>
<dbReference type="InterPro" id="IPR036291">
    <property type="entry name" value="NAD(P)-bd_dom_sf"/>
</dbReference>
<evidence type="ECO:0000256" key="3">
    <source>
        <dbReference type="ARBA" id="ARBA00012954"/>
    </source>
</evidence>
<dbReference type="PIRSF" id="PIRSF500134">
    <property type="entry name" value="UDPglc_DH_bac"/>
    <property type="match status" value="1"/>
</dbReference>
<comment type="similarity">
    <text evidence="2">Belongs to the UDP-glucose/GDP-mannose dehydrogenase family.</text>
</comment>
<feature type="domain" description="UDP-glucose/GDP-mannose dehydrogenase C-terminal" evidence="7">
    <location>
        <begin position="321"/>
        <end position="401"/>
    </location>
</feature>
<evidence type="ECO:0000256" key="1">
    <source>
        <dbReference type="ARBA" id="ARBA00004701"/>
    </source>
</evidence>
<proteinExistence type="inferred from homology"/>
<name>A0ABS2THT6_9ACTO</name>
<dbReference type="InterPro" id="IPR008927">
    <property type="entry name" value="6-PGluconate_DH-like_C_sf"/>
</dbReference>
<dbReference type="InterPro" id="IPR036220">
    <property type="entry name" value="UDP-Glc/GDP-Man_DH_C_sf"/>
</dbReference>
<dbReference type="InterPro" id="IPR014027">
    <property type="entry name" value="UDP-Glc/GDP-Man_DH_C"/>
</dbReference>
<dbReference type="InterPro" id="IPR017476">
    <property type="entry name" value="UDP-Glc/GDP-Man"/>
</dbReference>
<evidence type="ECO:0000313" key="8">
    <source>
        <dbReference type="EMBL" id="MBM9434217.1"/>
    </source>
</evidence>